<evidence type="ECO:0000313" key="13">
    <source>
        <dbReference type="Proteomes" id="UP000220797"/>
    </source>
</evidence>
<dbReference type="Proteomes" id="UP000220797">
    <property type="component" value="Unassembled WGS sequence"/>
</dbReference>
<evidence type="ECO:0000256" key="2">
    <source>
        <dbReference type="ARBA" id="ARBA00004430"/>
    </source>
</evidence>
<dbReference type="VEuPathDB" id="PlasmoDB:PGAL8A_00036200"/>
<dbReference type="GO" id="GO:0005930">
    <property type="term" value="C:axoneme"/>
    <property type="evidence" value="ECO:0007669"/>
    <property type="project" value="UniProtKB-SubCell"/>
</dbReference>
<dbReference type="GeneID" id="39728886"/>
<evidence type="ECO:0000256" key="6">
    <source>
        <dbReference type="ARBA" id="ARBA00023069"/>
    </source>
</evidence>
<keyword evidence="11" id="KW-1133">Transmembrane helix</keyword>
<dbReference type="SUPFAM" id="SSF82185">
    <property type="entry name" value="Histone H3 K4-specific methyltransferase SET7/9 N-terminal domain"/>
    <property type="match status" value="2"/>
</dbReference>
<dbReference type="PANTHER" id="PTHR46613:SF1">
    <property type="entry name" value="RADIAL SPOKE HEAD 10 HOMOLOG B-RELATED"/>
    <property type="match status" value="1"/>
</dbReference>
<keyword evidence="13" id="KW-1185">Reference proteome</keyword>
<reference evidence="12" key="1">
    <citation type="submission" date="2015-04" db="EMBL/GenBank/DDBJ databases">
        <authorList>
            <consortium name="Pathogen Informatics"/>
        </authorList>
    </citation>
    <scope>NUCLEOTIDE SEQUENCE [LARGE SCALE GENOMIC DNA]</scope>
    <source>
        <strain evidence="12">8A</strain>
    </source>
</reference>
<feature type="compositionally biased region" description="Basic and acidic residues" evidence="10">
    <location>
        <begin position="1090"/>
        <end position="1104"/>
    </location>
</feature>
<comment type="subcellular location">
    <subcellularLocation>
        <location evidence="1">Cell projection</location>
        <location evidence="1">Cilium</location>
        <location evidence="1">Flagellum</location>
    </subcellularLocation>
    <subcellularLocation>
        <location evidence="2">Cytoplasm</location>
        <location evidence="2">Cytoskeleton</location>
        <location evidence="2">Cilium axoneme</location>
    </subcellularLocation>
</comment>
<dbReference type="EMBL" id="CVMV01000117">
    <property type="protein sequence ID" value="CRG97925.1"/>
    <property type="molecule type" value="Genomic_DNA"/>
</dbReference>
<evidence type="ECO:0000256" key="10">
    <source>
        <dbReference type="SAM" id="MobiDB-lite"/>
    </source>
</evidence>
<dbReference type="GO" id="GO:0031514">
    <property type="term" value="C:motile cilium"/>
    <property type="evidence" value="ECO:0007669"/>
    <property type="project" value="UniProtKB-SubCell"/>
</dbReference>
<feature type="transmembrane region" description="Helical" evidence="11">
    <location>
        <begin position="1413"/>
        <end position="1429"/>
    </location>
</feature>
<evidence type="ECO:0000313" key="12">
    <source>
        <dbReference type="EMBL" id="CRG97925.1"/>
    </source>
</evidence>
<gene>
    <name evidence="12" type="ORF">PGAL8A_00036200</name>
</gene>
<evidence type="ECO:0000256" key="7">
    <source>
        <dbReference type="ARBA" id="ARBA00023212"/>
    </source>
</evidence>
<comment type="caution">
    <text evidence="12">The sequence shown here is derived from an EMBL/GenBank/DDBJ whole genome shotgun (WGS) entry which is preliminary data.</text>
</comment>
<evidence type="ECO:0000256" key="3">
    <source>
        <dbReference type="ARBA" id="ARBA00022490"/>
    </source>
</evidence>
<evidence type="ECO:0000256" key="5">
    <source>
        <dbReference type="ARBA" id="ARBA00022846"/>
    </source>
</evidence>
<dbReference type="RefSeq" id="XP_028530724.1">
    <property type="nucleotide sequence ID" value="XM_028674363.1"/>
</dbReference>
<dbReference type="Pfam" id="PF02493">
    <property type="entry name" value="MORN"/>
    <property type="match status" value="6"/>
</dbReference>
<dbReference type="OMA" id="QKNEHKG"/>
<keyword evidence="6" id="KW-0969">Cilium</keyword>
<keyword evidence="5" id="KW-0282">Flagellum</keyword>
<dbReference type="InterPro" id="IPR003409">
    <property type="entry name" value="MORN"/>
</dbReference>
<keyword evidence="11" id="KW-0812">Transmembrane</keyword>
<evidence type="ECO:0000256" key="1">
    <source>
        <dbReference type="ARBA" id="ARBA00004230"/>
    </source>
</evidence>
<feature type="compositionally biased region" description="Low complexity" evidence="10">
    <location>
        <begin position="1105"/>
        <end position="1116"/>
    </location>
</feature>
<proteinExistence type="predicted"/>
<evidence type="ECO:0000256" key="11">
    <source>
        <dbReference type="SAM" id="Phobius"/>
    </source>
</evidence>
<dbReference type="OrthoDB" id="203073at2759"/>
<organism evidence="12 13">
    <name type="scientific">Plasmodium gallinaceum</name>
    <dbReference type="NCBI Taxonomy" id="5849"/>
    <lineage>
        <taxon>Eukaryota</taxon>
        <taxon>Sar</taxon>
        <taxon>Alveolata</taxon>
        <taxon>Apicomplexa</taxon>
        <taxon>Aconoidasida</taxon>
        <taxon>Haemosporida</taxon>
        <taxon>Plasmodiidae</taxon>
        <taxon>Plasmodium</taxon>
        <taxon>Plasmodium (Haemamoeba)</taxon>
    </lineage>
</organism>
<dbReference type="PANTHER" id="PTHR46613">
    <property type="entry name" value="RADIAL SPOKE HEAD 10 HOMOLOG B-RELATED"/>
    <property type="match status" value="1"/>
</dbReference>
<name>A0A1J1H361_PLAGA</name>
<evidence type="ECO:0000256" key="4">
    <source>
        <dbReference type="ARBA" id="ARBA00022737"/>
    </source>
</evidence>
<evidence type="ECO:0000256" key="8">
    <source>
        <dbReference type="ARBA" id="ARBA00023273"/>
    </source>
</evidence>
<evidence type="ECO:0000256" key="9">
    <source>
        <dbReference type="SAM" id="Coils"/>
    </source>
</evidence>
<evidence type="ECO:0008006" key="14">
    <source>
        <dbReference type="Google" id="ProtNLM"/>
    </source>
</evidence>
<dbReference type="SMART" id="SM00698">
    <property type="entry name" value="MORN"/>
    <property type="match status" value="7"/>
</dbReference>
<accession>A0A1J1H361</accession>
<keyword evidence="11" id="KW-0472">Membrane</keyword>
<keyword evidence="9" id="KW-0175">Coiled coil</keyword>
<sequence>MNKEISSNIIEYNSYDLNYWKDFFLKKEENKINSVEIKSNDSLQLYNVKINKKIYDGIIKFDSYKCPHFFKNFSIYKNGKTYIGDFKERKLTGYGEILSKNFYYKGYIYNGKKNKKGKYIFKGKLMYIGYWRNNKRNKYGILKFLNEKKKLIYKGYWKNDKRNFYGIQHYNNNSIYNGFWEENKKCGLGKIIWFANLKNNISKYINEYENVNLKKNKVEKKTNYNLYIHEYKKKNIVENLYVGEWMNDKQHGFGIYIWFKKKKNKNKIIYQNENYDKYAGYWNKGKKDGYGIFYYNNGNKYIGIWKNNKKNGYGYLIKANGIIFKCLYKNNELISEKQLNKTYKINNIYTNSLCNVIDLFFFKKIYNITNKNIEIFYKIIYRNFEFLVEIYDYYKKRNGKKKKNKSHNFKLFDLWKMFYRSKIINTEFTLNSLNNLVIDYSLLIEENELFNFFDVNNNLEFSFNEKDIIESFFKSVDYLNIFSHNNIINNKNSFIYKNSIKTNEKKKNQKNVNLFNYYNNDVNEEYNSINTNNNINVDKTNINNDVDNENFVICDENYLNKNSSYLKEKNWNNLKNIFNLFKNIIFNNNLLCLKDCTNFNKYHHRHCCHKNENNFILKKIYFSILKSKRENNKNYLYYALVSVFQCVPLLHHIFNIAKKCNYSYSNDINVLNFYYNKEFNYNQKNGLKKNNNYSKTNNLKKNIHPLHFYEIIENKDCITYLKKLITFINLNRYYLHDENRKISFNSFISTLIHISIRFDNLNNINETLRNLINSLKRYSQKRELPNSYLLRKKEKEGKINKNHFNKIISSNKYKKKLVLDINDKKELIYLKNDIDENKKEKIKYDNQNLKERNKKSQEKSTICSICNEILNKNCKKKNYKKKNYKKKNYKKKNYKKKNCKYCLKRKLYSLCGKKCDKELINILKNFIYYFMFYFLIFESKDKKISIFSIKLNISIRLRDIILFLIKLKLLKMNRNENKVKYANLNYFLFYKKRKKKKKKKSILLNEIDYKDNLLDCKMKNKNSSKTFNKKKNPNNIIINSKEKKNAKCKNIEKNSNNLVIERNTKNMHCDKIIDNENNVNENRKDKNKKNKTDNCKINKSEVKKNNINKNENNENNENNKNEYNENEINYTKNICQKEKNNKKEFCKKKKSVGRVKKLIFKSFSKMFYLSFSEILSIFSSIFNSKNMKLVNELSVDLYLSKLKKKKRKNKINKYSLKNNIIHYFMILKEKREINSLNNSDKTNYKVYNKLSKNHKKINKEYMYTLSARNSERNINIKNSKWSSLGKLNCDPIFKNENILNTIGILNSENIKNRNGMETNEEYLKKKTYLMQNQHYKLIRDKQTLKNAYIKRKNEIKKKLYRLRKYIFSHKNYISILDYFNIYITPYELLLFFLKFVKIIKKKRKIKNSYNDTLYFFIFHILLYKSSILANNNKKY</sequence>
<protein>
    <recommendedName>
        <fullName evidence="14">MORN repeat protein</fullName>
    </recommendedName>
</protein>
<feature type="coiled-coil region" evidence="9">
    <location>
        <begin position="194"/>
        <end position="221"/>
    </location>
</feature>
<dbReference type="Gene3D" id="2.20.110.10">
    <property type="entry name" value="Histone H3 K4-specific methyltransferase SET7/9 N-terminal domain"/>
    <property type="match status" value="1"/>
</dbReference>
<keyword evidence="3" id="KW-0963">Cytoplasm</keyword>
<keyword evidence="8" id="KW-0966">Cell projection</keyword>
<feature type="transmembrane region" description="Helical" evidence="11">
    <location>
        <begin position="1372"/>
        <end position="1393"/>
    </location>
</feature>
<keyword evidence="4" id="KW-0677">Repeat</keyword>
<keyword evidence="7" id="KW-0206">Cytoskeleton</keyword>
<feature type="region of interest" description="Disordered" evidence="10">
    <location>
        <begin position="1078"/>
        <end position="1121"/>
    </location>
</feature>